<evidence type="ECO:0000256" key="15">
    <source>
        <dbReference type="ARBA" id="ARBA00023166"/>
    </source>
</evidence>
<evidence type="ECO:0000256" key="17">
    <source>
        <dbReference type="ARBA" id="ARBA00034549"/>
    </source>
</evidence>
<evidence type="ECO:0000256" key="6">
    <source>
        <dbReference type="ARBA" id="ARBA00022548"/>
    </source>
</evidence>
<sequence>MAINPKKIVCLSGKRKSGKDYVAELLHVSIPNSVIIRISAPIKKYWSESKGLDMDKLMSDGAYKEKYRTEMIIWGEEKRAQDSGFFCRAAIEMFNGKDFPIWIVSDLRRETDLKFFRDKYSNCLTCVRISASTEARVKRGFVFSAGVDDTESENGLDHIQDWDFCFQNDGDPLLFQANLDHLIQICQNSL</sequence>
<evidence type="ECO:0000256" key="11">
    <source>
        <dbReference type="ARBA" id="ARBA00022840"/>
    </source>
</evidence>
<evidence type="ECO:0000256" key="5">
    <source>
        <dbReference type="ARBA" id="ARBA00022516"/>
    </source>
</evidence>
<dbReference type="EC" id="2.7.4.2" evidence="3"/>
<reference evidence="19" key="1">
    <citation type="submission" date="2021-11" db="EMBL/GenBank/DDBJ databases">
        <authorList>
            <person name="Schell T."/>
        </authorList>
    </citation>
    <scope>NUCLEOTIDE SEQUENCE</scope>
    <source>
        <strain evidence="19">M5</strain>
    </source>
</reference>
<dbReference type="PANTHER" id="PTHR13101:SF1">
    <property type="entry name" value="PHOSPHOMEVALONATE KINASE"/>
    <property type="match status" value="1"/>
</dbReference>
<dbReference type="PIRSF" id="PIRSF036639">
    <property type="entry name" value="PMK_anim"/>
    <property type="match status" value="1"/>
</dbReference>
<keyword evidence="10" id="KW-0152">Cholesterol biosynthesis</keyword>
<evidence type="ECO:0000256" key="14">
    <source>
        <dbReference type="ARBA" id="ARBA00023098"/>
    </source>
</evidence>
<evidence type="ECO:0000313" key="20">
    <source>
        <dbReference type="Proteomes" id="UP000789390"/>
    </source>
</evidence>
<dbReference type="Proteomes" id="UP000789390">
    <property type="component" value="Unassembled WGS sequence"/>
</dbReference>
<dbReference type="FunFam" id="3.40.50.300:FF:001026">
    <property type="entry name" value="Phosphomevalonate kinase"/>
    <property type="match status" value="1"/>
</dbReference>
<evidence type="ECO:0000256" key="12">
    <source>
        <dbReference type="ARBA" id="ARBA00022955"/>
    </source>
</evidence>
<dbReference type="OrthoDB" id="2401875at2759"/>
<protein>
    <recommendedName>
        <fullName evidence="17">Phosphomevalonate kinase</fullName>
        <ecNumber evidence="3">2.7.4.2</ecNumber>
    </recommendedName>
</protein>
<evidence type="ECO:0000256" key="9">
    <source>
        <dbReference type="ARBA" id="ARBA00022777"/>
    </source>
</evidence>
<keyword evidence="9" id="KW-0418">Kinase</keyword>
<evidence type="ECO:0000256" key="1">
    <source>
        <dbReference type="ARBA" id="ARBA00004514"/>
    </source>
</evidence>
<dbReference type="Gene3D" id="3.40.50.300">
    <property type="entry name" value="P-loop containing nucleotide triphosphate hydrolases"/>
    <property type="match status" value="1"/>
</dbReference>
<dbReference type="GO" id="GO:0019287">
    <property type="term" value="P:isopentenyl diphosphate biosynthetic process, mevalonate pathway"/>
    <property type="evidence" value="ECO:0007669"/>
    <property type="project" value="UniProtKB-UniPathway"/>
</dbReference>
<evidence type="ECO:0000256" key="4">
    <source>
        <dbReference type="ARBA" id="ARBA00022490"/>
    </source>
</evidence>
<dbReference type="UniPathway" id="UPA00057">
    <property type="reaction ID" value="UER00099"/>
</dbReference>
<keyword evidence="7" id="KW-0808">Transferase</keyword>
<dbReference type="Pfam" id="PF04275">
    <property type="entry name" value="P-mevalo_kinase"/>
    <property type="match status" value="1"/>
</dbReference>
<evidence type="ECO:0000256" key="16">
    <source>
        <dbReference type="ARBA" id="ARBA00023221"/>
    </source>
</evidence>
<dbReference type="GO" id="GO:0006695">
    <property type="term" value="P:cholesterol biosynthetic process"/>
    <property type="evidence" value="ECO:0007669"/>
    <property type="project" value="UniProtKB-KW"/>
</dbReference>
<evidence type="ECO:0000313" key="19">
    <source>
        <dbReference type="EMBL" id="CAH0106086.1"/>
    </source>
</evidence>
<evidence type="ECO:0000256" key="10">
    <source>
        <dbReference type="ARBA" id="ARBA00022778"/>
    </source>
</evidence>
<keyword evidence="5" id="KW-0444">Lipid biosynthesis</keyword>
<keyword evidence="4" id="KW-0963">Cytoplasm</keyword>
<dbReference type="GO" id="GO:0004631">
    <property type="term" value="F:phosphomevalonate kinase activity"/>
    <property type="evidence" value="ECO:0007669"/>
    <property type="project" value="UniProtKB-EC"/>
</dbReference>
<dbReference type="EMBL" id="CAKKLH010000213">
    <property type="protein sequence ID" value="CAH0106086.1"/>
    <property type="molecule type" value="Genomic_DNA"/>
</dbReference>
<proteinExistence type="predicted"/>
<keyword evidence="6" id="KW-0153">Cholesterol metabolism</keyword>
<dbReference type="NCBIfam" id="TIGR01223">
    <property type="entry name" value="Pmev_kin_anim"/>
    <property type="match status" value="1"/>
</dbReference>
<dbReference type="PANTHER" id="PTHR13101">
    <property type="entry name" value="PHOSPHOMEVALONATE KINASE"/>
    <property type="match status" value="1"/>
</dbReference>
<keyword evidence="20" id="KW-1185">Reference proteome</keyword>
<evidence type="ECO:0000256" key="3">
    <source>
        <dbReference type="ARBA" id="ARBA00012958"/>
    </source>
</evidence>
<dbReference type="GO" id="GO:0005829">
    <property type="term" value="C:cytosol"/>
    <property type="evidence" value="ECO:0007669"/>
    <property type="project" value="UniProtKB-SubCell"/>
</dbReference>
<evidence type="ECO:0000256" key="13">
    <source>
        <dbReference type="ARBA" id="ARBA00023011"/>
    </source>
</evidence>
<keyword evidence="15" id="KW-1207">Sterol metabolism</keyword>
<dbReference type="InterPro" id="IPR005919">
    <property type="entry name" value="Pmev_kin_anim"/>
</dbReference>
<name>A0A8J2RP20_9CRUS</name>
<dbReference type="InterPro" id="IPR027417">
    <property type="entry name" value="P-loop_NTPase"/>
</dbReference>
<dbReference type="AlphaFoldDB" id="A0A8J2RP20"/>
<comment type="subcellular location">
    <subcellularLocation>
        <location evidence="1">Cytoplasm</location>
        <location evidence="1">Cytosol</location>
    </subcellularLocation>
</comment>
<evidence type="ECO:0000256" key="2">
    <source>
        <dbReference type="ARBA" id="ARBA00005017"/>
    </source>
</evidence>
<keyword evidence="11 18" id="KW-0067">ATP-binding</keyword>
<gene>
    <name evidence="19" type="ORF">DGAL_LOCUS9235</name>
</gene>
<evidence type="ECO:0000256" key="18">
    <source>
        <dbReference type="PIRSR" id="PIRSR036639-1"/>
    </source>
</evidence>
<feature type="binding site" evidence="18">
    <location>
        <begin position="14"/>
        <end position="20"/>
    </location>
    <ligand>
        <name>ATP</name>
        <dbReference type="ChEBI" id="CHEBI:30616"/>
    </ligand>
</feature>
<organism evidence="19 20">
    <name type="scientific">Daphnia galeata</name>
    <dbReference type="NCBI Taxonomy" id="27404"/>
    <lineage>
        <taxon>Eukaryota</taxon>
        <taxon>Metazoa</taxon>
        <taxon>Ecdysozoa</taxon>
        <taxon>Arthropoda</taxon>
        <taxon>Crustacea</taxon>
        <taxon>Branchiopoda</taxon>
        <taxon>Diplostraca</taxon>
        <taxon>Cladocera</taxon>
        <taxon>Anomopoda</taxon>
        <taxon>Daphniidae</taxon>
        <taxon>Daphnia</taxon>
    </lineage>
</organism>
<feature type="binding site" evidence="18">
    <location>
        <position position="139"/>
    </location>
    <ligand>
        <name>ATP</name>
        <dbReference type="ChEBI" id="CHEBI:30616"/>
    </ligand>
</feature>
<dbReference type="GO" id="GO:0005524">
    <property type="term" value="F:ATP binding"/>
    <property type="evidence" value="ECO:0007669"/>
    <property type="project" value="UniProtKB-KW"/>
</dbReference>
<accession>A0A8J2RP20</accession>
<comment type="pathway">
    <text evidence="2">Isoprenoid biosynthesis; isopentenyl diphosphate biosynthesis via mevalonate pathway; isopentenyl diphosphate from (R)-mevalonate: step 2/3.</text>
</comment>
<evidence type="ECO:0000256" key="8">
    <source>
        <dbReference type="ARBA" id="ARBA00022741"/>
    </source>
</evidence>
<evidence type="ECO:0000256" key="7">
    <source>
        <dbReference type="ARBA" id="ARBA00022679"/>
    </source>
</evidence>
<feature type="binding site" evidence="18">
    <location>
        <position position="168"/>
    </location>
    <ligand>
        <name>substrate</name>
    </ligand>
</feature>
<keyword evidence="12" id="KW-0752">Steroid biosynthesis</keyword>
<keyword evidence="8 18" id="KW-0547">Nucleotide-binding</keyword>
<keyword evidence="16" id="KW-0753">Steroid metabolism</keyword>
<keyword evidence="13" id="KW-0756">Sterol biosynthesis</keyword>
<keyword evidence="14" id="KW-0443">Lipid metabolism</keyword>
<comment type="caution">
    <text evidence="19">The sequence shown here is derived from an EMBL/GenBank/DDBJ whole genome shotgun (WGS) entry which is preliminary data.</text>
</comment>